<dbReference type="Proteomes" id="UP001652700">
    <property type="component" value="Unplaced"/>
</dbReference>
<evidence type="ECO:0000313" key="3">
    <source>
        <dbReference type="EnsemblMetazoa" id="XP_050514573.1"/>
    </source>
</evidence>
<protein>
    <submittedName>
        <fullName evidence="5">Uncharacterized protein LOC114344344</fullName>
    </submittedName>
</protein>
<keyword evidence="4" id="KW-1185">Reference proteome</keyword>
<organism evidence="5">
    <name type="scientific">Diabrotica virgifera virgifera</name>
    <name type="common">western corn rootworm</name>
    <dbReference type="NCBI Taxonomy" id="50390"/>
    <lineage>
        <taxon>Eukaryota</taxon>
        <taxon>Metazoa</taxon>
        <taxon>Ecdysozoa</taxon>
        <taxon>Arthropoda</taxon>
        <taxon>Hexapoda</taxon>
        <taxon>Insecta</taxon>
        <taxon>Pterygota</taxon>
        <taxon>Neoptera</taxon>
        <taxon>Endopterygota</taxon>
        <taxon>Coleoptera</taxon>
        <taxon>Polyphaga</taxon>
        <taxon>Cucujiformia</taxon>
        <taxon>Chrysomeloidea</taxon>
        <taxon>Chrysomelidae</taxon>
        <taxon>Galerucinae</taxon>
        <taxon>Diabroticina</taxon>
        <taxon>Diabroticites</taxon>
        <taxon>Diabrotica</taxon>
    </lineage>
</organism>
<dbReference type="RefSeq" id="XP_028150985.1">
    <property type="nucleotide sequence ID" value="XM_028295184.1"/>
</dbReference>
<sequence length="442" mass="51481">MSKPKGSVSSVSKAGQLSVSGISRTSRIGARAPAPPPKVGLEKPPKGLEWTLPPFSVCPRPKTGIDWDELKKRMIRRQAPEGEDIKGIRLILKELQGKNIPVQDFVNLISAYTSDNGDQLRQNLSNEITLFQKLCRNVYQTMTQDISDVLINEQLLTVQFYQERHDIYIEKMMKAINEIYDMAPTFDFEKYYNKKEEYLNSILPVPHPSSAFDKDTELMMRRQQLYHRLQWLRNEGERMSDENNCLEQRLKKLKEQQEYEQKQATEAAETAETKAAVLAKEESKMRDTLQKLNIDIEKTIIESEAHTVKAYNEANMQPLHPEEHGKTKRHKKKRQDWLSHVAQEIDTENVRQMIAVEREDIPLEPCLRKVKMDSSGMETQFNITPREKRSRISFNPEFNSTQLPPPPQDVIQDTKIDRSHVTVQKQRFRDRPNFCSEDTWNR</sequence>
<feature type="region of interest" description="Disordered" evidence="2">
    <location>
        <begin position="1"/>
        <end position="45"/>
    </location>
</feature>
<dbReference type="AlphaFoldDB" id="A0A6P7H4Q7"/>
<name>A0A6P7H4Q7_DIAVI</name>
<evidence type="ECO:0000256" key="2">
    <source>
        <dbReference type="SAM" id="MobiDB-lite"/>
    </source>
</evidence>
<proteinExistence type="predicted"/>
<feature type="compositionally biased region" description="Polar residues" evidence="2">
    <location>
        <begin position="15"/>
        <end position="26"/>
    </location>
</feature>
<feature type="compositionally biased region" description="Low complexity" evidence="2">
    <location>
        <begin position="1"/>
        <end position="13"/>
    </location>
</feature>
<dbReference type="InParanoid" id="A0A6P7H4Q7"/>
<accession>A0A6P7H4Q7</accession>
<keyword evidence="1" id="KW-0175">Coiled coil</keyword>
<reference evidence="3" key="2">
    <citation type="submission" date="2025-05" db="UniProtKB">
        <authorList>
            <consortium name="EnsemblMetazoa"/>
        </authorList>
    </citation>
    <scope>IDENTIFICATION</scope>
</reference>
<reference evidence="5" key="1">
    <citation type="submission" date="2025-04" db="UniProtKB">
        <authorList>
            <consortium name="RefSeq"/>
        </authorList>
    </citation>
    <scope>IDENTIFICATION</scope>
    <source>
        <tissue evidence="5">Whole insect</tissue>
    </source>
</reference>
<evidence type="ECO:0000313" key="4">
    <source>
        <dbReference type="Proteomes" id="UP001652700"/>
    </source>
</evidence>
<dbReference type="OrthoDB" id="6592428at2759"/>
<dbReference type="EnsemblMetazoa" id="XM_050658616.1">
    <property type="protein sequence ID" value="XP_050514573.1"/>
    <property type="gene ID" value="LOC126889901"/>
</dbReference>
<gene>
    <name evidence="5" type="primary">LOC114344344</name>
</gene>
<feature type="coiled-coil region" evidence="1">
    <location>
        <begin position="229"/>
        <end position="274"/>
    </location>
</feature>
<evidence type="ECO:0000313" key="5">
    <source>
        <dbReference type="RefSeq" id="XP_028150985.1"/>
    </source>
</evidence>
<evidence type="ECO:0000256" key="1">
    <source>
        <dbReference type="SAM" id="Coils"/>
    </source>
</evidence>